<accession>A0A5C6DFS0</accession>
<keyword evidence="3" id="KW-1185">Reference proteome</keyword>
<dbReference type="AlphaFoldDB" id="A0A5C6DFS0"/>
<reference evidence="2 3" key="1">
    <citation type="submission" date="2019-02" db="EMBL/GenBank/DDBJ databases">
        <title>Deep-cultivation of Planctomycetes and their phenomic and genomic characterization uncovers novel biology.</title>
        <authorList>
            <person name="Wiegand S."/>
            <person name="Jogler M."/>
            <person name="Boedeker C."/>
            <person name="Pinto D."/>
            <person name="Vollmers J."/>
            <person name="Rivas-Marin E."/>
            <person name="Kohn T."/>
            <person name="Peeters S.H."/>
            <person name="Heuer A."/>
            <person name="Rast P."/>
            <person name="Oberbeckmann S."/>
            <person name="Bunk B."/>
            <person name="Jeske O."/>
            <person name="Meyerdierks A."/>
            <person name="Storesund J.E."/>
            <person name="Kallscheuer N."/>
            <person name="Luecker S."/>
            <person name="Lage O.M."/>
            <person name="Pohl T."/>
            <person name="Merkel B.J."/>
            <person name="Hornburger P."/>
            <person name="Mueller R.-W."/>
            <person name="Bruemmer F."/>
            <person name="Labrenz M."/>
            <person name="Spormann A.M."/>
            <person name="Op Den Camp H."/>
            <person name="Overmann J."/>
            <person name="Amann R."/>
            <person name="Jetten M.S.M."/>
            <person name="Mascher T."/>
            <person name="Medema M.H."/>
            <person name="Devos D.P."/>
            <person name="Kaster A.-K."/>
            <person name="Ovreas L."/>
            <person name="Rohde M."/>
            <person name="Galperin M.Y."/>
            <person name="Jogler C."/>
        </authorList>
    </citation>
    <scope>NUCLEOTIDE SEQUENCE [LARGE SCALE GENOMIC DNA]</scope>
    <source>
        <strain evidence="2 3">Q31b</strain>
    </source>
</reference>
<keyword evidence="1" id="KW-0472">Membrane</keyword>
<proteinExistence type="predicted"/>
<evidence type="ECO:0000256" key="1">
    <source>
        <dbReference type="SAM" id="Phobius"/>
    </source>
</evidence>
<dbReference type="Proteomes" id="UP000315471">
    <property type="component" value="Unassembled WGS sequence"/>
</dbReference>
<dbReference type="RefSeq" id="WP_146602168.1">
    <property type="nucleotide sequence ID" value="NZ_SJPY01000009.1"/>
</dbReference>
<organism evidence="2 3">
    <name type="scientific">Novipirellula aureliae</name>
    <dbReference type="NCBI Taxonomy" id="2527966"/>
    <lineage>
        <taxon>Bacteria</taxon>
        <taxon>Pseudomonadati</taxon>
        <taxon>Planctomycetota</taxon>
        <taxon>Planctomycetia</taxon>
        <taxon>Pirellulales</taxon>
        <taxon>Pirellulaceae</taxon>
        <taxon>Novipirellula</taxon>
    </lineage>
</organism>
<evidence type="ECO:0000313" key="2">
    <source>
        <dbReference type="EMBL" id="TWU35610.1"/>
    </source>
</evidence>
<name>A0A5C6DFS0_9BACT</name>
<sequence>MRRYELAANLVFLAPMVLFLGLAIVIWWPINYIIMGTLYACGLFDLVYAKLPLLRHHVFNTFGPSHIPRKRRDTYFRGYRRIGIGMAFNLLVVVYYCVLASPQ</sequence>
<dbReference type="EMBL" id="SJPY01000009">
    <property type="protein sequence ID" value="TWU35610.1"/>
    <property type="molecule type" value="Genomic_DNA"/>
</dbReference>
<feature type="transmembrane region" description="Helical" evidence="1">
    <location>
        <begin position="79"/>
        <end position="101"/>
    </location>
</feature>
<comment type="caution">
    <text evidence="2">The sequence shown here is derived from an EMBL/GenBank/DDBJ whole genome shotgun (WGS) entry which is preliminary data.</text>
</comment>
<keyword evidence="1" id="KW-1133">Transmembrane helix</keyword>
<feature type="transmembrane region" description="Helical" evidence="1">
    <location>
        <begin position="32"/>
        <end position="49"/>
    </location>
</feature>
<keyword evidence="1" id="KW-0812">Transmembrane</keyword>
<feature type="transmembrane region" description="Helical" evidence="1">
    <location>
        <begin position="7"/>
        <end position="26"/>
    </location>
</feature>
<protein>
    <submittedName>
        <fullName evidence="2">Uncharacterized protein</fullName>
    </submittedName>
</protein>
<gene>
    <name evidence="2" type="ORF">Q31b_50450</name>
</gene>
<dbReference type="OrthoDB" id="282477at2"/>
<evidence type="ECO:0000313" key="3">
    <source>
        <dbReference type="Proteomes" id="UP000315471"/>
    </source>
</evidence>